<dbReference type="RefSeq" id="XP_007376239.1">
    <property type="nucleotide sequence ID" value="XM_007376177.1"/>
</dbReference>
<evidence type="ECO:0000313" key="1">
    <source>
        <dbReference type="EMBL" id="EGW31461.1"/>
    </source>
</evidence>
<dbReference type="Proteomes" id="UP000000709">
    <property type="component" value="Unassembled WGS sequence"/>
</dbReference>
<dbReference type="InterPro" id="IPR008928">
    <property type="entry name" value="6-hairpin_glycosidase_sf"/>
</dbReference>
<dbReference type="InterPro" id="IPR005198">
    <property type="entry name" value="Glyco_hydro_76"/>
</dbReference>
<dbReference type="EMBL" id="GL996503">
    <property type="protein sequence ID" value="EGW31461.1"/>
    <property type="molecule type" value="Genomic_DNA"/>
</dbReference>
<dbReference type="OrthoDB" id="9984024at2759"/>
<dbReference type="KEGG" id="spaa:SPAPADRAFT_141092"/>
<dbReference type="AlphaFoldDB" id="G3AQB3"/>
<protein>
    <recommendedName>
        <fullName evidence="3">Glycoside hydrolase family 76 protein</fullName>
    </recommendedName>
</protein>
<dbReference type="InterPro" id="IPR053169">
    <property type="entry name" value="MUG_Protein"/>
</dbReference>
<dbReference type="PANTHER" id="PTHR47791:SF3">
    <property type="entry name" value="MEIOTICALLY UP-REGULATED GENE 191 PROTEIN"/>
    <property type="match status" value="1"/>
</dbReference>
<dbReference type="InParanoid" id="G3AQB3"/>
<gene>
    <name evidence="1" type="ORF">SPAPADRAFT_141092</name>
</gene>
<evidence type="ECO:0008006" key="3">
    <source>
        <dbReference type="Google" id="ProtNLM"/>
    </source>
</evidence>
<reference evidence="1 2" key="1">
    <citation type="journal article" date="2011" name="Proc. Natl. Acad. Sci. U.S.A.">
        <title>Comparative genomics of xylose-fermenting fungi for enhanced biofuel production.</title>
        <authorList>
            <person name="Wohlbach D.J."/>
            <person name="Kuo A."/>
            <person name="Sato T.K."/>
            <person name="Potts K.M."/>
            <person name="Salamov A.A."/>
            <person name="LaButti K.M."/>
            <person name="Sun H."/>
            <person name="Clum A."/>
            <person name="Pangilinan J.L."/>
            <person name="Lindquist E.A."/>
            <person name="Lucas S."/>
            <person name="Lapidus A."/>
            <person name="Jin M."/>
            <person name="Gunawan C."/>
            <person name="Balan V."/>
            <person name="Dale B.E."/>
            <person name="Jeffries T.W."/>
            <person name="Zinkel R."/>
            <person name="Barry K.W."/>
            <person name="Grigoriev I.V."/>
            <person name="Gasch A.P."/>
        </authorList>
    </citation>
    <scope>NUCLEOTIDE SEQUENCE [LARGE SCALE GENOMIC DNA]</scope>
    <source>
        <strain evidence="2">NRRL Y-27907 / 11-Y1</strain>
    </source>
</reference>
<proteinExistence type="predicted"/>
<name>G3AQB3_SPAPN</name>
<dbReference type="Gene3D" id="1.50.10.20">
    <property type="match status" value="1"/>
</dbReference>
<sequence length="405" mass="46917">MAAQLRDPNREAYNIVCGFWREFYNNHERTFWAKKKCNGCYDDHKFVIWSVAVAVQAVVDGARLFNELKPLIDPAIQIFQKYKNPKIRGYSAAENAGDDKDIYYDDDAQVASCMITAYEVTGNKLYLDQGRELVHFLMTGWNNNPDARTKGGMCWHLTNHYLNACTTAEVAKACLQIAKFIPQEAKMYIDFAAKCIDWQIKVLQDPSDKLIMDGVQDTEVNVNTMKWTYNLGTTLSAAANLYYVTRDSHWKQIADELAEAGINRGVFFYDRDYDDSKRYWRDGSYFEQLLIEGLADYLLYIPEVPQSMGDRIHDEIQRHLIMFYEFMKDPRDGMYIQSFEPNRTYKEVYDTKYVKHFGNQKEWSLKDEDKDGDGNPQKCLMGGGAAARVFFQGARVVPKVDPYDF</sequence>
<dbReference type="OMA" id="YYDDNAH"/>
<dbReference type="eggNOG" id="ENOG502QR9C">
    <property type="taxonomic scope" value="Eukaryota"/>
</dbReference>
<dbReference type="HOGENOM" id="CLU_040051_1_0_1"/>
<dbReference type="PANTHER" id="PTHR47791">
    <property type="entry name" value="MEIOTICALLY UP-REGULATED GENE 191 PROTEIN"/>
    <property type="match status" value="1"/>
</dbReference>
<dbReference type="SUPFAM" id="SSF48208">
    <property type="entry name" value="Six-hairpin glycosidases"/>
    <property type="match status" value="1"/>
</dbReference>
<keyword evidence="2" id="KW-1185">Reference proteome</keyword>
<organism evidence="2">
    <name type="scientific">Spathaspora passalidarum (strain NRRL Y-27907 / 11-Y1)</name>
    <dbReference type="NCBI Taxonomy" id="619300"/>
    <lineage>
        <taxon>Eukaryota</taxon>
        <taxon>Fungi</taxon>
        <taxon>Dikarya</taxon>
        <taxon>Ascomycota</taxon>
        <taxon>Saccharomycotina</taxon>
        <taxon>Pichiomycetes</taxon>
        <taxon>Debaryomycetaceae</taxon>
        <taxon>Spathaspora</taxon>
    </lineage>
</organism>
<dbReference type="GeneID" id="18870343"/>
<dbReference type="STRING" id="619300.G3AQB3"/>
<evidence type="ECO:0000313" key="2">
    <source>
        <dbReference type="Proteomes" id="UP000000709"/>
    </source>
</evidence>
<accession>G3AQB3</accession>
<dbReference type="GO" id="GO:0005975">
    <property type="term" value="P:carbohydrate metabolic process"/>
    <property type="evidence" value="ECO:0007669"/>
    <property type="project" value="InterPro"/>
</dbReference>
<dbReference type="Pfam" id="PF03663">
    <property type="entry name" value="Glyco_hydro_76"/>
    <property type="match status" value="1"/>
</dbReference>